<dbReference type="KEGG" id="clup:CLUP02_02067"/>
<keyword evidence="7 17" id="KW-0349">Heme</keyword>
<feature type="transmembrane region" description="Helical" evidence="18">
    <location>
        <begin position="1396"/>
        <end position="1419"/>
    </location>
</feature>
<dbReference type="GO" id="GO:0005506">
    <property type="term" value="F:iron ion binding"/>
    <property type="evidence" value="ECO:0007669"/>
    <property type="project" value="InterPro"/>
</dbReference>
<dbReference type="GO" id="GO:0005789">
    <property type="term" value="C:endoplasmic reticulum membrane"/>
    <property type="evidence" value="ECO:0007669"/>
    <property type="project" value="UniProtKB-SubCell"/>
</dbReference>
<dbReference type="PANTHER" id="PTHR23514:SF3">
    <property type="entry name" value="BYPASS OF STOP CODON PROTEIN 6"/>
    <property type="match status" value="1"/>
</dbReference>
<protein>
    <submittedName>
        <fullName evidence="20">14-alpha sterol demethylase Cyp51A</fullName>
    </submittedName>
</protein>
<evidence type="ECO:0000256" key="11">
    <source>
        <dbReference type="ARBA" id="ARBA00022989"/>
    </source>
</evidence>
<evidence type="ECO:0000256" key="18">
    <source>
        <dbReference type="SAM" id="Phobius"/>
    </source>
</evidence>
<comment type="cofactor">
    <cofactor evidence="1 17">
        <name>heme</name>
        <dbReference type="ChEBI" id="CHEBI:30413"/>
    </cofactor>
</comment>
<feature type="transmembrane region" description="Helical" evidence="18">
    <location>
        <begin position="503"/>
        <end position="522"/>
    </location>
</feature>
<dbReference type="InterPro" id="IPR002403">
    <property type="entry name" value="Cyt_P450_E_grp-IV"/>
</dbReference>
<dbReference type="PROSITE" id="PS50850">
    <property type="entry name" value="MFS"/>
    <property type="match status" value="1"/>
</dbReference>
<dbReference type="SUPFAM" id="SSF103473">
    <property type="entry name" value="MFS general substrate transporter"/>
    <property type="match status" value="2"/>
</dbReference>
<proteinExistence type="inferred from homology"/>
<feature type="transmembrane region" description="Helical" evidence="18">
    <location>
        <begin position="64"/>
        <end position="86"/>
    </location>
</feature>
<dbReference type="PANTHER" id="PTHR23514">
    <property type="entry name" value="BYPASS OF STOP CODON PROTEIN 6"/>
    <property type="match status" value="1"/>
</dbReference>
<evidence type="ECO:0000256" key="15">
    <source>
        <dbReference type="ARBA" id="ARBA00023136"/>
    </source>
</evidence>
<evidence type="ECO:0000256" key="3">
    <source>
        <dbReference type="ARBA" id="ARBA00004389"/>
    </source>
</evidence>
<feature type="transmembrane region" description="Helical" evidence="18">
    <location>
        <begin position="1547"/>
        <end position="1567"/>
    </location>
</feature>
<keyword evidence="21" id="KW-1185">Reference proteome</keyword>
<comment type="similarity">
    <text evidence="5">Belongs to the cytochrome P450 family.</text>
</comment>
<dbReference type="Gene3D" id="1.10.630.10">
    <property type="entry name" value="Cytochrome P450"/>
    <property type="match status" value="1"/>
</dbReference>
<feature type="binding site" description="axial binding residue" evidence="17">
    <location>
        <position position="1094"/>
    </location>
    <ligand>
        <name>heme</name>
        <dbReference type="ChEBI" id="CHEBI:30413"/>
    </ligand>
    <ligandPart>
        <name>Fe</name>
        <dbReference type="ChEBI" id="CHEBI:18248"/>
    </ligandPart>
</feature>
<dbReference type="PROSITE" id="PS00086">
    <property type="entry name" value="CYTOCHROME_P450"/>
    <property type="match status" value="1"/>
</dbReference>
<feature type="domain" description="Major facilitator superfamily (MFS) profile" evidence="19">
    <location>
        <begin position="1307"/>
        <end position="1692"/>
    </location>
</feature>
<accession>A0A9Q8W9A4</accession>
<dbReference type="Proteomes" id="UP000830671">
    <property type="component" value="Chromosome 1"/>
</dbReference>
<dbReference type="SUPFAM" id="SSF48264">
    <property type="entry name" value="Cytochrome P450"/>
    <property type="match status" value="1"/>
</dbReference>
<feature type="transmembrane region" description="Helical" evidence="18">
    <location>
        <begin position="1633"/>
        <end position="1655"/>
    </location>
</feature>
<evidence type="ECO:0000256" key="4">
    <source>
        <dbReference type="ARBA" id="ARBA00008335"/>
    </source>
</evidence>
<dbReference type="PRINTS" id="PR00465">
    <property type="entry name" value="EP450IV"/>
</dbReference>
<evidence type="ECO:0000313" key="21">
    <source>
        <dbReference type="Proteomes" id="UP000830671"/>
    </source>
</evidence>
<dbReference type="InterPro" id="IPR036396">
    <property type="entry name" value="Cyt_P450_sf"/>
</dbReference>
<evidence type="ECO:0000256" key="9">
    <source>
        <dbReference type="ARBA" id="ARBA00022723"/>
    </source>
</evidence>
<evidence type="ECO:0000256" key="6">
    <source>
        <dbReference type="ARBA" id="ARBA00022448"/>
    </source>
</evidence>
<feature type="transmembrane region" description="Helical" evidence="18">
    <location>
        <begin position="434"/>
        <end position="460"/>
    </location>
</feature>
<feature type="transmembrane region" description="Helical" evidence="18">
    <location>
        <begin position="690"/>
        <end position="709"/>
    </location>
</feature>
<keyword evidence="15 18" id="KW-0472">Membrane</keyword>
<evidence type="ECO:0000256" key="12">
    <source>
        <dbReference type="ARBA" id="ARBA00023002"/>
    </source>
</evidence>
<dbReference type="InterPro" id="IPR020846">
    <property type="entry name" value="MFS_dom"/>
</dbReference>
<feature type="transmembrane region" description="Helical" evidence="18">
    <location>
        <begin position="1607"/>
        <end position="1626"/>
    </location>
</feature>
<keyword evidence="9 17" id="KW-0479">Metal-binding</keyword>
<keyword evidence="10" id="KW-0256">Endoplasmic reticulum</keyword>
<feature type="transmembrane region" description="Helical" evidence="18">
    <location>
        <begin position="1431"/>
        <end position="1452"/>
    </location>
</feature>
<keyword evidence="12" id="KW-0560">Oxidoreductase</keyword>
<feature type="transmembrane region" description="Helical" evidence="18">
    <location>
        <begin position="98"/>
        <end position="118"/>
    </location>
</feature>
<dbReference type="GO" id="GO:0008398">
    <property type="term" value="F:sterol 14-demethylase activity"/>
    <property type="evidence" value="ECO:0007669"/>
    <property type="project" value="UniProtKB-ARBA"/>
</dbReference>
<dbReference type="InterPro" id="IPR036259">
    <property type="entry name" value="MFS_trans_sf"/>
</dbReference>
<feature type="transmembrane region" description="Helical" evidence="18">
    <location>
        <begin position="1372"/>
        <end position="1390"/>
    </location>
</feature>
<feature type="transmembrane region" description="Helical" evidence="18">
    <location>
        <begin position="162"/>
        <end position="184"/>
    </location>
</feature>
<dbReference type="Gene3D" id="1.20.1250.20">
    <property type="entry name" value="MFS general substrate transporter like domains"/>
    <property type="match status" value="3"/>
</dbReference>
<keyword evidence="13 17" id="KW-0408">Iron</keyword>
<evidence type="ECO:0000256" key="16">
    <source>
        <dbReference type="ARBA" id="ARBA00029435"/>
    </source>
</evidence>
<keyword evidence="11 18" id="KW-1133">Transmembrane helix</keyword>
<feature type="transmembrane region" description="Helical" evidence="18">
    <location>
        <begin position="219"/>
        <end position="239"/>
    </location>
</feature>
<dbReference type="EMBL" id="CP019471">
    <property type="protein sequence ID" value="UQC75413.1"/>
    <property type="molecule type" value="Genomic_DNA"/>
</dbReference>
<evidence type="ECO:0000256" key="17">
    <source>
        <dbReference type="PIRSR" id="PIRSR602403-1"/>
    </source>
</evidence>
<comment type="subcellular location">
    <subcellularLocation>
        <location evidence="2">Endomembrane system</location>
        <topology evidence="2">Multi-pass membrane protein</topology>
    </subcellularLocation>
    <subcellularLocation>
        <location evidence="3">Endoplasmic reticulum membrane</location>
        <topology evidence="3">Single-pass membrane protein</topology>
    </subcellularLocation>
</comment>
<organism evidence="20 21">
    <name type="scientific">Colletotrichum lupini</name>
    <dbReference type="NCBI Taxonomy" id="145971"/>
    <lineage>
        <taxon>Eukaryota</taxon>
        <taxon>Fungi</taxon>
        <taxon>Dikarya</taxon>
        <taxon>Ascomycota</taxon>
        <taxon>Pezizomycotina</taxon>
        <taxon>Sordariomycetes</taxon>
        <taxon>Hypocreomycetidae</taxon>
        <taxon>Glomerellales</taxon>
        <taxon>Glomerellaceae</taxon>
        <taxon>Colletotrichum</taxon>
        <taxon>Colletotrichum acutatum species complex</taxon>
    </lineage>
</organism>
<dbReference type="Pfam" id="PF00067">
    <property type="entry name" value="p450"/>
    <property type="match status" value="1"/>
</dbReference>
<evidence type="ECO:0000256" key="2">
    <source>
        <dbReference type="ARBA" id="ARBA00004127"/>
    </source>
</evidence>
<evidence type="ECO:0000256" key="1">
    <source>
        <dbReference type="ARBA" id="ARBA00001971"/>
    </source>
</evidence>
<keyword evidence="8 18" id="KW-0812">Transmembrane</keyword>
<sequence>MGSDTVGMAPPSGFIPVTVHLVDLEGTMASRHAEGSGKDIVLIPTPSNDPDDPLNWSPRRKYQLLACICVYCLAVGIASAAIYSVLVPISTATGLTLADLNSGTGYMFLAFGWGCLIWQPLAQKFGKRPVYLFTLLGSMATQAIMLWAPYATTGSNWIANKVLQGAIGAPIESLCEISIADVWFTHERGTYMGFYALFLVGSNFLAPVIAGFVNDGQGWEWVLCAIFCGAGFVICFFFMEETNYQRMDVLTAEPYQVDYTPSALEKGSKDPSDSDRVAPVQTPPSLVPTMTKKSYLDKLKMFRKQDINHHASLVEMVIRPFLYFQFPSIVFAGFMYGAVVCYFNVLNGTASLILSSSPYNFRSSIVGLSYISCLIGVGIGTVYSGLFGDKFVIWKARRNNGIMEPEFRLWLFTALLICIPGALLLWGVGAAHEVHWFGLVFAMGVFGAAITAGSQLSISYCIDCYKELGEDAIVTVILIRNTMSFAVSYGITPWVENMGYQNAFLVAAFAALAQISSYFAMIKWGRQIRAASVTRYWKYCQKDRTNFMKSGNCAFINKDVLGNRSDFLQRLQLDRSGYVPNTNTNRLCAPGPSRKAGELNVQPNTNSKGFLVAVTQVARLGSKSPTEFWMFAIAYYRSAEMPDSIKDLGLSSLAHIAFCGLIGLVASILINACRQTLFHAKSEPPAVFHWIPYIGNAVSYGMDPVGFFVKYRAKYGDVFTFTLFGRKMTCYLGIEGNDFILNGKLQDINAEEIYGPLTIPVFGKDVIYDCPNSKLMEQKKFVKFGLTQKALESHVPLIEKEVVDYIKMSPAWKGSSGVVDISAAMSEITLFTAARSLQGEEFAGLYHDLDMGFTPINFLFPWLPLPRNRRRDAAHNKMRDVYEDIIIQRRKNGLESNDEYDMLWNLMNSNYKDGTPVPDKEVACMMITLLMGGQHSSSSASAWIMHRLAAHPDVAEELYQEQILNLGHGDKSRLSPMQYSDLDKLPLLHNVVKETLRLHGSIHSILRKVMNPLAIPGSPYVVGTDKVLLASPMVTAISDEYFPDAKSWNPHRWDELQPSESIVDANDVVDYGYGAVSKGTRSPYIPFGAGRHRCIGEKFAYLNLGVIIGTIVRNFKLGTIDGRTGIVPPTDHTSMFARPVQPGLIHPNMMFSLSPSIKFELIKIEGPVSELGLRTKRKTTCANTLLLNLVANRKAHPSWNMFLKRQHLDDHPKLCRLSSRAPKPLIITDTLHFKPSTYPNVIVKGATYFCSSFTATPTARIMAPPTSSPDFNGATESERLLGTRSADSNIEPTSSINGQDREAIALKLAAAAYSFVVAGLFVATIGVTLPHQQTYYQLNEIQVSAIFLVGPVGYCLASLLNSRIHDKLGQRGIAFIGPACHLVYAAVGSFHPPFPVFLLGVTVGSFGVGIVDGSWCAWVAALNNANTLSGLLHGSFSIGAATCPYLAGILLSANNGQWYQWFYVLAIASVAEVVFLPLAFRHETAAKYHENKKKQGNPEDGVDQRAIFRYSATWIYAAYLLAYVGTECTVSGWVVTFMLRVRHTSTYASSICSSGFWAGMAIGRLALGAVTEKLTPRRAVIIYLALAPAIVVLFMIVQVLWISVLSMALLGFVMGPLFPSCIVEFVHYLPKELHVGAVSFVASLGQVGGAILPYMLGAITQVAGLHVFPYMLLSQFAVILLLWLISYKVAGKKILQEEPQGDLDNKVKGLSGDQRRGSWILSTPIIFARLLNQEQNNKTPRSSTTLFKKTKLELSLPTVLVRLIEPLAQVSRALSRRIRTTYMKYLV</sequence>
<dbReference type="RefSeq" id="XP_049137059.1">
    <property type="nucleotide sequence ID" value="XM_049281102.1"/>
</dbReference>
<evidence type="ECO:0000256" key="10">
    <source>
        <dbReference type="ARBA" id="ARBA00022824"/>
    </source>
</evidence>
<dbReference type="FunFam" id="1.10.630.10:FF:000033">
    <property type="entry name" value="14-alpha sterol demethylase"/>
    <property type="match status" value="1"/>
</dbReference>
<evidence type="ECO:0000256" key="5">
    <source>
        <dbReference type="ARBA" id="ARBA00010617"/>
    </source>
</evidence>
<keyword evidence="14" id="KW-0503">Monooxygenase</keyword>
<gene>
    <name evidence="20" type="ORF">CLUP02_02067</name>
</gene>
<dbReference type="PRINTS" id="PR00385">
    <property type="entry name" value="P450"/>
</dbReference>
<dbReference type="InterPro" id="IPR001128">
    <property type="entry name" value="Cyt_P450"/>
</dbReference>
<evidence type="ECO:0000313" key="20">
    <source>
        <dbReference type="EMBL" id="UQC75413.1"/>
    </source>
</evidence>
<feature type="transmembrane region" description="Helical" evidence="18">
    <location>
        <begin position="472"/>
        <end position="491"/>
    </location>
</feature>
<dbReference type="GeneID" id="73336112"/>
<feature type="transmembrane region" description="Helical" evidence="18">
    <location>
        <begin position="365"/>
        <end position="388"/>
    </location>
</feature>
<feature type="transmembrane region" description="Helical" evidence="18">
    <location>
        <begin position="409"/>
        <end position="428"/>
    </location>
</feature>
<dbReference type="InterPro" id="IPR017972">
    <property type="entry name" value="Cyt_P450_CS"/>
</dbReference>
<feature type="transmembrane region" description="Helical" evidence="18">
    <location>
        <begin position="191"/>
        <end position="213"/>
    </location>
</feature>
<dbReference type="GO" id="GO:0020037">
    <property type="term" value="F:heme binding"/>
    <property type="evidence" value="ECO:0007669"/>
    <property type="project" value="InterPro"/>
</dbReference>
<name>A0A9Q8W9A4_9PEZI</name>
<evidence type="ECO:0000256" key="14">
    <source>
        <dbReference type="ARBA" id="ARBA00023033"/>
    </source>
</evidence>
<feature type="transmembrane region" description="Helical" evidence="18">
    <location>
        <begin position="130"/>
        <end position="150"/>
    </location>
</feature>
<dbReference type="Pfam" id="PF07690">
    <property type="entry name" value="MFS_1"/>
    <property type="match status" value="2"/>
</dbReference>
<dbReference type="InterPro" id="IPR051788">
    <property type="entry name" value="MFS_Transporter"/>
</dbReference>
<evidence type="ECO:0000256" key="13">
    <source>
        <dbReference type="ARBA" id="ARBA00023004"/>
    </source>
</evidence>
<feature type="transmembrane region" description="Helical" evidence="18">
    <location>
        <begin position="1579"/>
        <end position="1601"/>
    </location>
</feature>
<feature type="transmembrane region" description="Helical" evidence="18">
    <location>
        <begin position="1514"/>
        <end position="1535"/>
    </location>
</feature>
<reference evidence="20" key="1">
    <citation type="journal article" date="2021" name="Mol. Plant Microbe Interact.">
        <title>Complete Genome Sequence of the Plant-Pathogenic Fungus Colletotrichum lupini.</title>
        <authorList>
            <person name="Baroncelli R."/>
            <person name="Pensec F."/>
            <person name="Da Lio D."/>
            <person name="Boufleur T."/>
            <person name="Vicente I."/>
            <person name="Sarrocco S."/>
            <person name="Picot A."/>
            <person name="Baraldi E."/>
            <person name="Sukno S."/>
            <person name="Thon M."/>
            <person name="Le Floch G."/>
        </authorList>
    </citation>
    <scope>NUCLEOTIDE SEQUENCE</scope>
    <source>
        <strain evidence="20">IMI 504893</strain>
    </source>
</reference>
<dbReference type="InterPro" id="IPR011701">
    <property type="entry name" value="MFS"/>
</dbReference>
<feature type="transmembrane region" description="Helical" evidence="18">
    <location>
        <begin position="1458"/>
        <end position="1480"/>
    </location>
</feature>
<feature type="transmembrane region" description="Helical" evidence="18">
    <location>
        <begin position="1341"/>
        <end position="1360"/>
    </location>
</feature>
<comment type="similarity">
    <text evidence="4">Belongs to the major facilitator superfamily.</text>
</comment>
<evidence type="ECO:0000256" key="8">
    <source>
        <dbReference type="ARBA" id="ARBA00022692"/>
    </source>
</evidence>
<comment type="pathway">
    <text evidence="16">Steroid metabolism; ergosterol biosynthesis.</text>
</comment>
<feature type="transmembrane region" description="Helical" evidence="18">
    <location>
        <begin position="1667"/>
        <end position="1685"/>
    </location>
</feature>
<dbReference type="GO" id="GO:0022857">
    <property type="term" value="F:transmembrane transporter activity"/>
    <property type="evidence" value="ECO:0007669"/>
    <property type="project" value="InterPro"/>
</dbReference>
<evidence type="ECO:0000256" key="7">
    <source>
        <dbReference type="ARBA" id="ARBA00022617"/>
    </source>
</evidence>
<feature type="transmembrane region" description="Helical" evidence="18">
    <location>
        <begin position="648"/>
        <end position="670"/>
    </location>
</feature>
<feature type="transmembrane region" description="Helical" evidence="18">
    <location>
        <begin position="1308"/>
        <end position="1329"/>
    </location>
</feature>
<evidence type="ECO:0000259" key="19">
    <source>
        <dbReference type="PROSITE" id="PS50850"/>
    </source>
</evidence>
<dbReference type="FunFam" id="1.20.1250.20:FF:000286">
    <property type="entry name" value="MFS efflux transporter"/>
    <property type="match status" value="1"/>
</dbReference>
<keyword evidence="6" id="KW-0813">Transport</keyword>
<feature type="transmembrane region" description="Helical" evidence="18">
    <location>
        <begin position="321"/>
        <end position="345"/>
    </location>
</feature>
<dbReference type="CDD" id="cd11042">
    <property type="entry name" value="CYP51-like"/>
    <property type="match status" value="1"/>
</dbReference>